<feature type="transmembrane region" description="Helical" evidence="1">
    <location>
        <begin position="66"/>
        <end position="94"/>
    </location>
</feature>
<feature type="transmembrane region" description="Helical" evidence="1">
    <location>
        <begin position="12"/>
        <end position="32"/>
    </location>
</feature>
<feature type="transmembrane region" description="Helical" evidence="1">
    <location>
        <begin position="138"/>
        <end position="163"/>
    </location>
</feature>
<dbReference type="AlphaFoldDB" id="A0A7C3ELI6"/>
<gene>
    <name evidence="2" type="ORF">ENS59_10745</name>
</gene>
<accession>A0A7C3ELI6</accession>
<dbReference type="PANTHER" id="PTHR39419">
    <property type="entry name" value="SLL0814 PROTEIN"/>
    <property type="match status" value="1"/>
</dbReference>
<protein>
    <submittedName>
        <fullName evidence="2">Carotenoid biosynthesis protein</fullName>
    </submittedName>
</protein>
<keyword evidence="1" id="KW-1133">Transmembrane helix</keyword>
<dbReference type="Pfam" id="PF04240">
    <property type="entry name" value="Caroten_synth"/>
    <property type="match status" value="1"/>
</dbReference>
<comment type="caution">
    <text evidence="2">The sequence shown here is derived from an EMBL/GenBank/DDBJ whole genome shotgun (WGS) entry which is preliminary data.</text>
</comment>
<feature type="transmembrane region" description="Helical" evidence="1">
    <location>
        <begin position="204"/>
        <end position="222"/>
    </location>
</feature>
<reference evidence="2" key="1">
    <citation type="journal article" date="2020" name="mSystems">
        <title>Genome- and Community-Level Interaction Insights into Carbon Utilization and Element Cycling Functions of Hydrothermarchaeota in Hydrothermal Sediment.</title>
        <authorList>
            <person name="Zhou Z."/>
            <person name="Liu Y."/>
            <person name="Xu W."/>
            <person name="Pan J."/>
            <person name="Luo Z.H."/>
            <person name="Li M."/>
        </authorList>
    </citation>
    <scope>NUCLEOTIDE SEQUENCE [LARGE SCALE GENOMIC DNA]</scope>
    <source>
        <strain evidence="2">SpSt-503</strain>
    </source>
</reference>
<name>A0A7C3ELI6_9SPIR</name>
<dbReference type="PANTHER" id="PTHR39419:SF1">
    <property type="entry name" value="SLL0814 PROTEIN"/>
    <property type="match status" value="1"/>
</dbReference>
<keyword evidence="1" id="KW-0472">Membrane</keyword>
<dbReference type="InterPro" id="IPR007354">
    <property type="entry name" value="CruF-like"/>
</dbReference>
<evidence type="ECO:0000256" key="1">
    <source>
        <dbReference type="SAM" id="Phobius"/>
    </source>
</evidence>
<dbReference type="EMBL" id="DSVL01000328">
    <property type="protein sequence ID" value="HFH29969.1"/>
    <property type="molecule type" value="Genomic_DNA"/>
</dbReference>
<proteinExistence type="predicted"/>
<keyword evidence="1" id="KW-0812">Transmembrane</keyword>
<feature type="transmembrane region" description="Helical" evidence="1">
    <location>
        <begin position="175"/>
        <end position="192"/>
    </location>
</feature>
<feature type="transmembrane region" description="Helical" evidence="1">
    <location>
        <begin position="106"/>
        <end position="126"/>
    </location>
</feature>
<feature type="transmembrane region" description="Helical" evidence="1">
    <location>
        <begin position="38"/>
        <end position="59"/>
    </location>
</feature>
<organism evidence="2">
    <name type="scientific">Gracilinema caldarium</name>
    <dbReference type="NCBI Taxonomy" id="215591"/>
    <lineage>
        <taxon>Bacteria</taxon>
        <taxon>Pseudomonadati</taxon>
        <taxon>Spirochaetota</taxon>
        <taxon>Spirochaetia</taxon>
        <taxon>Spirochaetales</taxon>
        <taxon>Breznakiellaceae</taxon>
        <taxon>Gracilinema</taxon>
    </lineage>
</organism>
<sequence>MKVKNRLFPNSEVLFLAILGIFFFVGFIGHLLPLTRPLMLFLTPYLLLLCGLIVLGVSLKEQGWTLLLWAIPTFLITFALEAVGVATGLIFGAYQYGPVLGSHLWGVPPIIGFNWVLVVLGIARFVRKQLQVRHPALGALLVSLLCVLFDVILEPLAIRLNYWTWEMVQVPLQNYVAWFLISYIFALPTWLFKREEKSILLQGYIAIQGLFFILVRLGLAFMP</sequence>
<evidence type="ECO:0000313" key="2">
    <source>
        <dbReference type="EMBL" id="HFH29969.1"/>
    </source>
</evidence>